<evidence type="ECO:0000259" key="6">
    <source>
        <dbReference type="PROSITE" id="PS50949"/>
    </source>
</evidence>
<keyword evidence="8" id="KW-1185">Reference proteome</keyword>
<sequence length="475" mass="50496">MDQVDFLELYAGAAPAKGVTTWLVDVLRAAIAGGSLPAGARLPATRVLAAELGLSRGVVVEAYQRLTDEGLLSGRTGAGTVVIAPAGMPRGESRPRDASGMWLPLPPSADIELDLSPGVPDLSAFPRAAWLRAERIVLAGASNADLGYGDPRGSPRLRGELASWLARTRGVRAAADDLIVTGGVAQALALLSQSLRSRGVAAVAVEDPGSRGTREELEHWGLRTVPIPVDDQGIRVDELDAGGLENVLLTPAHQFPTGVVLSPARRRALLDRPALRDGSGLIIEDDYDAEHRYDRAPVAALQGSGPERVAYAGSVSKSLAPGMRLGWLIAPRRLHAELVTAKHASDLGNPALPQLIFAHLLAAGDYERHLRTVRRRQRARRDALLSGLAEHLPSARVEGVAAGLHLLITLPGTGDDTELARRIERTGVRVHPLSWHRQLDGPPGLVLGYAALPPDRLQEAARRIAAALRRGHRAP</sequence>
<keyword evidence="3" id="KW-0805">Transcription regulation</keyword>
<evidence type="ECO:0000256" key="3">
    <source>
        <dbReference type="ARBA" id="ARBA00023015"/>
    </source>
</evidence>
<dbReference type="InterPro" id="IPR004839">
    <property type="entry name" value="Aminotransferase_I/II_large"/>
</dbReference>
<dbReference type="InterPro" id="IPR051446">
    <property type="entry name" value="HTH_trans_reg/aminotransferase"/>
</dbReference>
<dbReference type="PANTHER" id="PTHR46577">
    <property type="entry name" value="HTH-TYPE TRANSCRIPTIONAL REGULATORY PROTEIN GABR"/>
    <property type="match status" value="1"/>
</dbReference>
<dbReference type="Pfam" id="PF00392">
    <property type="entry name" value="GntR"/>
    <property type="match status" value="1"/>
</dbReference>
<dbReference type="GO" id="GO:0008483">
    <property type="term" value="F:transaminase activity"/>
    <property type="evidence" value="ECO:0007669"/>
    <property type="project" value="UniProtKB-KW"/>
</dbReference>
<comment type="similarity">
    <text evidence="1">In the C-terminal section; belongs to the class-I pyridoxal-phosphate-dependent aminotransferase family.</text>
</comment>
<dbReference type="Proteomes" id="UP000578112">
    <property type="component" value="Unassembled WGS sequence"/>
</dbReference>
<gene>
    <name evidence="7" type="ORF">BJ971_003316</name>
</gene>
<dbReference type="SUPFAM" id="SSF46785">
    <property type="entry name" value="Winged helix' DNA-binding domain"/>
    <property type="match status" value="1"/>
</dbReference>
<dbReference type="Gene3D" id="1.10.10.10">
    <property type="entry name" value="Winged helix-like DNA-binding domain superfamily/Winged helix DNA-binding domain"/>
    <property type="match status" value="1"/>
</dbReference>
<dbReference type="GO" id="GO:0030170">
    <property type="term" value="F:pyridoxal phosphate binding"/>
    <property type="evidence" value="ECO:0007669"/>
    <property type="project" value="InterPro"/>
</dbReference>
<dbReference type="SUPFAM" id="SSF53383">
    <property type="entry name" value="PLP-dependent transferases"/>
    <property type="match status" value="1"/>
</dbReference>
<dbReference type="SMART" id="SM00345">
    <property type="entry name" value="HTH_GNTR"/>
    <property type="match status" value="1"/>
</dbReference>
<dbReference type="Gene3D" id="3.40.640.10">
    <property type="entry name" value="Type I PLP-dependent aspartate aminotransferase-like (Major domain)"/>
    <property type="match status" value="1"/>
</dbReference>
<dbReference type="InterPro" id="IPR036388">
    <property type="entry name" value="WH-like_DNA-bd_sf"/>
</dbReference>
<keyword evidence="7" id="KW-0032">Aminotransferase</keyword>
<evidence type="ECO:0000313" key="7">
    <source>
        <dbReference type="EMBL" id="MBB4762760.1"/>
    </source>
</evidence>
<keyword evidence="2" id="KW-0663">Pyridoxal phosphate</keyword>
<dbReference type="PRINTS" id="PR00035">
    <property type="entry name" value="HTHGNTR"/>
</dbReference>
<keyword evidence="4" id="KW-0238">DNA-binding</keyword>
<feature type="domain" description="HTH gntR-type" evidence="6">
    <location>
        <begin position="17"/>
        <end position="85"/>
    </location>
</feature>
<dbReference type="Pfam" id="PF00155">
    <property type="entry name" value="Aminotran_1_2"/>
    <property type="match status" value="1"/>
</dbReference>
<dbReference type="CDD" id="cd07377">
    <property type="entry name" value="WHTH_GntR"/>
    <property type="match status" value="1"/>
</dbReference>
<dbReference type="InterPro" id="IPR015424">
    <property type="entry name" value="PyrdxlP-dep_Trfase"/>
</dbReference>
<dbReference type="InterPro" id="IPR015421">
    <property type="entry name" value="PyrdxlP-dep_Trfase_major"/>
</dbReference>
<proteinExistence type="inferred from homology"/>
<dbReference type="GO" id="GO:0003677">
    <property type="term" value="F:DNA binding"/>
    <property type="evidence" value="ECO:0007669"/>
    <property type="project" value="UniProtKB-KW"/>
</dbReference>
<dbReference type="GO" id="GO:0003700">
    <property type="term" value="F:DNA-binding transcription factor activity"/>
    <property type="evidence" value="ECO:0007669"/>
    <property type="project" value="InterPro"/>
</dbReference>
<dbReference type="InterPro" id="IPR000524">
    <property type="entry name" value="Tscrpt_reg_HTH_GntR"/>
</dbReference>
<dbReference type="EMBL" id="JACHNH010000001">
    <property type="protein sequence ID" value="MBB4762760.1"/>
    <property type="molecule type" value="Genomic_DNA"/>
</dbReference>
<dbReference type="RefSeq" id="WP_184994084.1">
    <property type="nucleotide sequence ID" value="NZ_BOMK01000006.1"/>
</dbReference>
<evidence type="ECO:0000256" key="1">
    <source>
        <dbReference type="ARBA" id="ARBA00005384"/>
    </source>
</evidence>
<comment type="caution">
    <text evidence="7">The sequence shown here is derived from an EMBL/GenBank/DDBJ whole genome shotgun (WGS) entry which is preliminary data.</text>
</comment>
<dbReference type="AlphaFoldDB" id="A0A7W7HXU4"/>
<evidence type="ECO:0000313" key="8">
    <source>
        <dbReference type="Proteomes" id="UP000578112"/>
    </source>
</evidence>
<evidence type="ECO:0000256" key="2">
    <source>
        <dbReference type="ARBA" id="ARBA00022898"/>
    </source>
</evidence>
<dbReference type="CDD" id="cd00609">
    <property type="entry name" value="AAT_like"/>
    <property type="match status" value="1"/>
</dbReference>
<keyword evidence="5" id="KW-0804">Transcription</keyword>
<evidence type="ECO:0000256" key="4">
    <source>
        <dbReference type="ARBA" id="ARBA00023125"/>
    </source>
</evidence>
<organism evidence="7 8">
    <name type="scientific">Actinoplanes digitatis</name>
    <dbReference type="NCBI Taxonomy" id="1868"/>
    <lineage>
        <taxon>Bacteria</taxon>
        <taxon>Bacillati</taxon>
        <taxon>Actinomycetota</taxon>
        <taxon>Actinomycetes</taxon>
        <taxon>Micromonosporales</taxon>
        <taxon>Micromonosporaceae</taxon>
        <taxon>Actinoplanes</taxon>
    </lineage>
</organism>
<evidence type="ECO:0000256" key="5">
    <source>
        <dbReference type="ARBA" id="ARBA00023163"/>
    </source>
</evidence>
<accession>A0A7W7HXU4</accession>
<protein>
    <submittedName>
        <fullName evidence="7">GntR family transcriptional regulator/MocR family aminotransferase</fullName>
    </submittedName>
</protein>
<dbReference type="PANTHER" id="PTHR46577:SF1">
    <property type="entry name" value="HTH-TYPE TRANSCRIPTIONAL REGULATORY PROTEIN GABR"/>
    <property type="match status" value="1"/>
</dbReference>
<dbReference type="PROSITE" id="PS50949">
    <property type="entry name" value="HTH_GNTR"/>
    <property type="match status" value="1"/>
</dbReference>
<name>A0A7W7HXU4_9ACTN</name>
<dbReference type="InterPro" id="IPR036390">
    <property type="entry name" value="WH_DNA-bd_sf"/>
</dbReference>
<keyword evidence="7" id="KW-0808">Transferase</keyword>
<reference evidence="7 8" key="1">
    <citation type="submission" date="2020-08" db="EMBL/GenBank/DDBJ databases">
        <title>Sequencing the genomes of 1000 actinobacteria strains.</title>
        <authorList>
            <person name="Klenk H.-P."/>
        </authorList>
    </citation>
    <scope>NUCLEOTIDE SEQUENCE [LARGE SCALE GENOMIC DNA]</scope>
    <source>
        <strain evidence="7 8">DSM 43149</strain>
    </source>
</reference>